<keyword evidence="2 4" id="KW-0067">ATP-binding</keyword>
<evidence type="ECO:0000313" key="4">
    <source>
        <dbReference type="EMBL" id="HJC39526.1"/>
    </source>
</evidence>
<organism evidence="4 5">
    <name type="scientific">Candidatus Mediterraneibacter faecigallinarum</name>
    <dbReference type="NCBI Taxonomy" id="2838669"/>
    <lineage>
        <taxon>Bacteria</taxon>
        <taxon>Bacillati</taxon>
        <taxon>Bacillota</taxon>
        <taxon>Clostridia</taxon>
        <taxon>Lachnospirales</taxon>
        <taxon>Lachnospiraceae</taxon>
        <taxon>Mediterraneibacter</taxon>
    </lineage>
</organism>
<comment type="caution">
    <text evidence="4">The sequence shown here is derived from an EMBL/GenBank/DDBJ whole genome shotgun (WGS) entry which is preliminary data.</text>
</comment>
<dbReference type="SUPFAM" id="SSF52540">
    <property type="entry name" value="P-loop containing nucleoside triphosphate hydrolases"/>
    <property type="match status" value="1"/>
</dbReference>
<dbReference type="PROSITE" id="PS50893">
    <property type="entry name" value="ABC_TRANSPORTER_2"/>
    <property type="match status" value="1"/>
</dbReference>
<gene>
    <name evidence="4" type="ORF">H9757_10790</name>
</gene>
<feature type="domain" description="ABC transporter" evidence="3">
    <location>
        <begin position="3"/>
        <end position="225"/>
    </location>
</feature>
<dbReference type="PANTHER" id="PTHR43158:SF1">
    <property type="entry name" value="ABC TRANSPORTER, ATP-BINDING PROTEIN"/>
    <property type="match status" value="1"/>
</dbReference>
<dbReference type="GO" id="GO:0016887">
    <property type="term" value="F:ATP hydrolysis activity"/>
    <property type="evidence" value="ECO:0007669"/>
    <property type="project" value="InterPro"/>
</dbReference>
<dbReference type="Pfam" id="PF00005">
    <property type="entry name" value="ABC_tran"/>
    <property type="match status" value="1"/>
</dbReference>
<sequence>MMLECVGLSKTYRMKQAVAGISLRLEEGKIYGLLGENGSGKTTWMKMIAGLTKPTSGKIIFEGHGLCCSDKGEIAYMSTEPFFYDYMKVCDVGKYYQDFFEDFNPEKFDDMCEKMGLEPSMKVRELSSGMNAKLKIAATLARNARLFLLDEPLNGIDYKAREEIISLILEEAGEKNTFVISTHLIDEIESFVDEALFIKGGELLRVVDLEKERIASGRSITDIYMEIM</sequence>
<name>A0A9D2SZ74_9FIRM</name>
<keyword evidence="1" id="KW-0547">Nucleotide-binding</keyword>
<reference evidence="4" key="1">
    <citation type="journal article" date="2021" name="PeerJ">
        <title>Extensive microbial diversity within the chicken gut microbiome revealed by metagenomics and culture.</title>
        <authorList>
            <person name="Gilroy R."/>
            <person name="Ravi A."/>
            <person name="Getino M."/>
            <person name="Pursley I."/>
            <person name="Horton D.L."/>
            <person name="Alikhan N.F."/>
            <person name="Baker D."/>
            <person name="Gharbi K."/>
            <person name="Hall N."/>
            <person name="Watson M."/>
            <person name="Adriaenssens E.M."/>
            <person name="Foster-Nyarko E."/>
            <person name="Jarju S."/>
            <person name="Secka A."/>
            <person name="Antonio M."/>
            <person name="Oren A."/>
            <person name="Chaudhuri R.R."/>
            <person name="La Ragione R."/>
            <person name="Hildebrand F."/>
            <person name="Pallen M.J."/>
        </authorList>
    </citation>
    <scope>NUCLEOTIDE SEQUENCE</scope>
    <source>
        <strain evidence="4">ChiGjej1B1-1692</strain>
    </source>
</reference>
<evidence type="ECO:0000256" key="2">
    <source>
        <dbReference type="ARBA" id="ARBA00022840"/>
    </source>
</evidence>
<dbReference type="InterPro" id="IPR003439">
    <property type="entry name" value="ABC_transporter-like_ATP-bd"/>
</dbReference>
<dbReference type="InterPro" id="IPR003593">
    <property type="entry name" value="AAA+_ATPase"/>
</dbReference>
<protein>
    <submittedName>
        <fullName evidence="4">ABC transporter ATP-binding protein</fullName>
    </submittedName>
</protein>
<evidence type="ECO:0000259" key="3">
    <source>
        <dbReference type="PROSITE" id="PS50893"/>
    </source>
</evidence>
<reference evidence="4" key="2">
    <citation type="submission" date="2021-04" db="EMBL/GenBank/DDBJ databases">
        <authorList>
            <person name="Gilroy R."/>
        </authorList>
    </citation>
    <scope>NUCLEOTIDE SEQUENCE</scope>
    <source>
        <strain evidence="4">ChiGjej1B1-1692</strain>
    </source>
</reference>
<accession>A0A9D2SZ74</accession>
<dbReference type="AlphaFoldDB" id="A0A9D2SZ74"/>
<dbReference type="Proteomes" id="UP000823894">
    <property type="component" value="Unassembled WGS sequence"/>
</dbReference>
<dbReference type="SMART" id="SM00382">
    <property type="entry name" value="AAA"/>
    <property type="match status" value="1"/>
</dbReference>
<proteinExistence type="predicted"/>
<dbReference type="EMBL" id="DWWK01000179">
    <property type="protein sequence ID" value="HJC39526.1"/>
    <property type="molecule type" value="Genomic_DNA"/>
</dbReference>
<dbReference type="GO" id="GO:0005524">
    <property type="term" value="F:ATP binding"/>
    <property type="evidence" value="ECO:0007669"/>
    <property type="project" value="UniProtKB-KW"/>
</dbReference>
<dbReference type="Gene3D" id="3.40.50.300">
    <property type="entry name" value="P-loop containing nucleotide triphosphate hydrolases"/>
    <property type="match status" value="1"/>
</dbReference>
<dbReference type="InterPro" id="IPR027417">
    <property type="entry name" value="P-loop_NTPase"/>
</dbReference>
<evidence type="ECO:0000313" key="5">
    <source>
        <dbReference type="Proteomes" id="UP000823894"/>
    </source>
</evidence>
<dbReference type="PANTHER" id="PTHR43158">
    <property type="entry name" value="SKFA PEPTIDE EXPORT ATP-BINDING PROTEIN SKFE"/>
    <property type="match status" value="1"/>
</dbReference>
<evidence type="ECO:0000256" key="1">
    <source>
        <dbReference type="ARBA" id="ARBA00022741"/>
    </source>
</evidence>
<dbReference type="CDD" id="cd03230">
    <property type="entry name" value="ABC_DR_subfamily_A"/>
    <property type="match status" value="1"/>
</dbReference>